<comment type="caution">
    <text evidence="1">The sequence shown here is derived from an EMBL/GenBank/DDBJ whole genome shotgun (WGS) entry which is preliminary data.</text>
</comment>
<evidence type="ECO:0000313" key="2">
    <source>
        <dbReference type="Proteomes" id="UP000027153"/>
    </source>
</evidence>
<sequence>MLRKNVSISDAHLKLLEPLLKKHQGNLSAAMRDIIDFTGFVTEHMGSLETAKDLLKEKNQISEQIRNRIFGVTIPLTMFKWMLSNSRCSLPPSSEAIQIFAQHNDVNIYDISSLSKMINEGLSILNWPVMVSINSSNGQISIQITGMDPEINNFNAALIAMYMANNKNPQKINRLMIYPSSVCIQLSSASSHEEAMQSIYTHFCDNKEDKLHSQNDIILVRT</sequence>
<dbReference type="AlphaFoldDB" id="A0A062V5Q3"/>
<gene>
    <name evidence="1" type="ORF">ANME2D_03171</name>
</gene>
<keyword evidence="2" id="KW-1185">Reference proteome</keyword>
<name>A0A062V5Q3_9EURY</name>
<dbReference type="RefSeq" id="WP_048093357.1">
    <property type="nucleotide sequence ID" value="NZ_JMIY01000007.1"/>
</dbReference>
<evidence type="ECO:0000313" key="1">
    <source>
        <dbReference type="EMBL" id="KCZ71139.1"/>
    </source>
</evidence>
<accession>A0A062V5Q3</accession>
<dbReference type="OrthoDB" id="147092at2157"/>
<proteinExistence type="predicted"/>
<protein>
    <submittedName>
        <fullName evidence="1">Uncharacterized protein</fullName>
    </submittedName>
</protein>
<dbReference type="Proteomes" id="UP000027153">
    <property type="component" value="Unassembled WGS sequence"/>
</dbReference>
<organism evidence="1 2">
    <name type="scientific">Candidatus Methanoperedens nitratireducens</name>
    <dbReference type="NCBI Taxonomy" id="1392998"/>
    <lineage>
        <taxon>Archaea</taxon>
        <taxon>Methanobacteriati</taxon>
        <taxon>Methanobacteriota</taxon>
        <taxon>Stenosarchaea group</taxon>
        <taxon>Methanomicrobia</taxon>
        <taxon>Methanosarcinales</taxon>
        <taxon>ANME-2 cluster</taxon>
        <taxon>Candidatus Methanoperedentaceae</taxon>
        <taxon>Candidatus Methanoperedens</taxon>
    </lineage>
</organism>
<dbReference type="EMBL" id="JMIY01000007">
    <property type="protein sequence ID" value="KCZ71139.1"/>
    <property type="molecule type" value="Genomic_DNA"/>
</dbReference>
<reference evidence="1 2" key="1">
    <citation type="journal article" date="2013" name="Nature">
        <title>Anaerobic oxidation of methane coupled to nitrate reduction in a novel archaeal lineage.</title>
        <authorList>
            <person name="Haroon M.F."/>
            <person name="Hu S."/>
            <person name="Shi Y."/>
            <person name="Imelfort M."/>
            <person name="Keller J."/>
            <person name="Hugenholtz P."/>
            <person name="Yuan Z."/>
            <person name="Tyson G.W."/>
        </authorList>
    </citation>
    <scope>NUCLEOTIDE SEQUENCE [LARGE SCALE GENOMIC DNA]</scope>
    <source>
        <strain evidence="1 2">ANME-2d</strain>
    </source>
</reference>